<keyword evidence="2" id="KW-1185">Reference proteome</keyword>
<comment type="caution">
    <text evidence="1">The sequence shown here is derived from an EMBL/GenBank/DDBJ whole genome shotgun (WGS) entry which is preliminary data.</text>
</comment>
<evidence type="ECO:0000313" key="1">
    <source>
        <dbReference type="EMBL" id="KAH7844798.1"/>
    </source>
</evidence>
<accession>A0ACB7XUS2</accession>
<name>A0ACB7XUS2_9ERIC</name>
<evidence type="ECO:0000313" key="2">
    <source>
        <dbReference type="Proteomes" id="UP000828048"/>
    </source>
</evidence>
<organism evidence="1 2">
    <name type="scientific">Vaccinium darrowii</name>
    <dbReference type="NCBI Taxonomy" id="229202"/>
    <lineage>
        <taxon>Eukaryota</taxon>
        <taxon>Viridiplantae</taxon>
        <taxon>Streptophyta</taxon>
        <taxon>Embryophyta</taxon>
        <taxon>Tracheophyta</taxon>
        <taxon>Spermatophyta</taxon>
        <taxon>Magnoliopsida</taxon>
        <taxon>eudicotyledons</taxon>
        <taxon>Gunneridae</taxon>
        <taxon>Pentapetalae</taxon>
        <taxon>asterids</taxon>
        <taxon>Ericales</taxon>
        <taxon>Ericaceae</taxon>
        <taxon>Vaccinioideae</taxon>
        <taxon>Vaccinieae</taxon>
        <taxon>Vaccinium</taxon>
    </lineage>
</organism>
<proteinExistence type="predicted"/>
<sequence>MPKRKLSAEEEEDRRQERNKKRREAYTAKKLSLAYGNEEEYSNPSSTQLDDHDKGKKQISRFSIFEIAFNGSIQLTRPIPSSSGRLTNTKPFNFFKPTSFSTDFSFSISPHSGLALLLFPTNFPRKLSPQDLLNSSFAIEFDTSLEDVVSVRASNVSHSKE</sequence>
<gene>
    <name evidence="1" type="ORF">Vadar_031774</name>
</gene>
<protein>
    <submittedName>
        <fullName evidence="1">Uncharacterized protein</fullName>
    </submittedName>
</protein>
<reference evidence="1 2" key="1">
    <citation type="journal article" date="2021" name="Hortic Res">
        <title>High-quality reference genome and annotation aids understanding of berry development for evergreen blueberry (Vaccinium darrowii).</title>
        <authorList>
            <person name="Yu J."/>
            <person name="Hulse-Kemp A.M."/>
            <person name="Babiker E."/>
            <person name="Staton M."/>
        </authorList>
    </citation>
    <scope>NUCLEOTIDE SEQUENCE [LARGE SCALE GENOMIC DNA]</scope>
    <source>
        <strain evidence="2">cv. NJ 8807/NJ 8810</strain>
        <tissue evidence="1">Young leaf</tissue>
    </source>
</reference>
<dbReference type="Proteomes" id="UP000828048">
    <property type="component" value="Chromosome 1"/>
</dbReference>
<dbReference type="EMBL" id="CM037151">
    <property type="protein sequence ID" value="KAH7844798.1"/>
    <property type="molecule type" value="Genomic_DNA"/>
</dbReference>